<dbReference type="Proteomes" id="UP000005475">
    <property type="component" value="Unassembled WGS sequence"/>
</dbReference>
<gene>
    <name evidence="2" type="ORF">BACOVA_02422</name>
</gene>
<reference evidence="3" key="2">
    <citation type="submission" date="2007-04" db="EMBL/GenBank/DDBJ databases">
        <title>Draft genome sequence of Bacteroides ovatus (ATCC 8483).</title>
        <authorList>
            <person name="Sudarsanam P."/>
            <person name="Ley R."/>
            <person name="Guruge J."/>
            <person name="Turnbaugh P.J."/>
            <person name="Mahowald M."/>
            <person name="Liep D."/>
            <person name="Gordon J."/>
        </authorList>
    </citation>
    <scope>NUCLEOTIDE SEQUENCE [LARGE SCALE GENOMIC DNA]</scope>
    <source>
        <strain evidence="3">ATCC 8483 / DSM 1896 / JCM 5824 / BCRC 10623 / CCUG 4943 / NCTC 11153</strain>
    </source>
</reference>
<keyword evidence="1" id="KW-1133">Transmembrane helix</keyword>
<evidence type="ECO:0000313" key="3">
    <source>
        <dbReference type="Proteomes" id="UP000005475"/>
    </source>
</evidence>
<protein>
    <submittedName>
        <fullName evidence="2">Uncharacterized protein</fullName>
    </submittedName>
</protein>
<comment type="caution">
    <text evidence="2">The sequence shown here is derived from an EMBL/GenBank/DDBJ whole genome shotgun (WGS) entry which is preliminary data.</text>
</comment>
<dbReference type="EMBL" id="AAXF02000048">
    <property type="protein sequence ID" value="EDO11922.1"/>
    <property type="molecule type" value="Genomic_DNA"/>
</dbReference>
<keyword evidence="1" id="KW-0472">Membrane</keyword>
<dbReference type="AlphaFoldDB" id="A0AAN3A8G0"/>
<reference evidence="2 3" key="1">
    <citation type="submission" date="2007-03" db="EMBL/GenBank/DDBJ databases">
        <authorList>
            <person name="Fulton L."/>
            <person name="Clifton S."/>
            <person name="Fulton B."/>
            <person name="Xu J."/>
            <person name="Minx P."/>
            <person name="Pepin K.H."/>
            <person name="Johnson M."/>
            <person name="Thiruvilangam P."/>
            <person name="Bhonagiri V."/>
            <person name="Nash W.E."/>
            <person name="Mardis E.R."/>
            <person name="Wilson R.K."/>
        </authorList>
    </citation>
    <scope>NUCLEOTIDE SEQUENCE [LARGE SCALE GENOMIC DNA]</scope>
    <source>
        <strain evidence="3">ATCC 8483 / DSM 1896 / JCM 5824 / BCRC 10623 / CCUG 4943 / NCTC 11153</strain>
    </source>
</reference>
<evidence type="ECO:0000256" key="1">
    <source>
        <dbReference type="SAM" id="Phobius"/>
    </source>
</evidence>
<feature type="transmembrane region" description="Helical" evidence="1">
    <location>
        <begin position="20"/>
        <end position="39"/>
    </location>
</feature>
<accession>A0AAN3A8G0</accession>
<sequence length="40" mass="4539">MGKLFWIGLWGEPCDMSDIALVSCCYIVNSFIIYCSALLY</sequence>
<organism evidence="2 3">
    <name type="scientific">Bacteroides ovatus (strain ATCC 8483 / DSM 1896 / JCM 5824 / BCRC 10623 / CCUG 4943 / NCTC 11153)</name>
    <dbReference type="NCBI Taxonomy" id="411476"/>
    <lineage>
        <taxon>Bacteria</taxon>
        <taxon>Pseudomonadati</taxon>
        <taxon>Bacteroidota</taxon>
        <taxon>Bacteroidia</taxon>
        <taxon>Bacteroidales</taxon>
        <taxon>Bacteroidaceae</taxon>
        <taxon>Bacteroides</taxon>
    </lineage>
</organism>
<name>A0AAN3A8G0_BACO1</name>
<proteinExistence type="predicted"/>
<keyword evidence="1" id="KW-0812">Transmembrane</keyword>
<evidence type="ECO:0000313" key="2">
    <source>
        <dbReference type="EMBL" id="EDO11922.1"/>
    </source>
</evidence>